<reference evidence="3" key="1">
    <citation type="submission" date="2023-07" db="EMBL/GenBank/DDBJ databases">
        <title>30 novel species of actinomycetes from the DSMZ collection.</title>
        <authorList>
            <person name="Nouioui I."/>
        </authorList>
    </citation>
    <scope>NUCLEOTIDE SEQUENCE [LARGE SCALE GENOMIC DNA]</scope>
    <source>
        <strain evidence="3">DSM 44918</strain>
    </source>
</reference>
<dbReference type="InterPro" id="IPR014940">
    <property type="entry name" value="BAAT_C"/>
</dbReference>
<dbReference type="EMBL" id="JAVREM010000003">
    <property type="protein sequence ID" value="MDT0317837.1"/>
    <property type="molecule type" value="Genomic_DNA"/>
</dbReference>
<gene>
    <name evidence="2" type="ORF">RNC47_05695</name>
</gene>
<dbReference type="Pfam" id="PF08840">
    <property type="entry name" value="BAAT_C"/>
    <property type="match status" value="1"/>
</dbReference>
<dbReference type="InterPro" id="IPR029058">
    <property type="entry name" value="AB_hydrolase_fold"/>
</dbReference>
<accession>A0ABU2LJS2</accession>
<evidence type="ECO:0000259" key="1">
    <source>
        <dbReference type="Pfam" id="PF08840"/>
    </source>
</evidence>
<proteinExistence type="predicted"/>
<organism evidence="2 3">
    <name type="scientific">Streptomyces millisiae</name>
    <dbReference type="NCBI Taxonomy" id="3075542"/>
    <lineage>
        <taxon>Bacteria</taxon>
        <taxon>Bacillati</taxon>
        <taxon>Actinomycetota</taxon>
        <taxon>Actinomycetes</taxon>
        <taxon>Kitasatosporales</taxon>
        <taxon>Streptomycetaceae</taxon>
        <taxon>Streptomyces</taxon>
    </lineage>
</organism>
<dbReference type="GO" id="GO:0016787">
    <property type="term" value="F:hydrolase activity"/>
    <property type="evidence" value="ECO:0007669"/>
    <property type="project" value="UniProtKB-KW"/>
</dbReference>
<evidence type="ECO:0000313" key="2">
    <source>
        <dbReference type="EMBL" id="MDT0317837.1"/>
    </source>
</evidence>
<comment type="caution">
    <text evidence="2">The sequence shown here is derived from an EMBL/GenBank/DDBJ whole genome shotgun (WGS) entry which is preliminary data.</text>
</comment>
<dbReference type="SUPFAM" id="SSF53474">
    <property type="entry name" value="alpha/beta-Hydrolases"/>
    <property type="match status" value="1"/>
</dbReference>
<dbReference type="RefSeq" id="WP_311596111.1">
    <property type="nucleotide sequence ID" value="NZ_JAVREM010000003.1"/>
</dbReference>
<sequence>MLRDRGAGRVSILGASKGAEAALLVSALAECADAVIALAPTSVTWANVGPGRDGRERPYRSSWTWRGRPLPFVPYDDSWTPTEPEGSPVAVLGWYETSLATHADLLRAAAIPVAGPGVDLVLVAGGADRMWPSLRFARELAARRASAGREAVLVTRADAGHRIIFPGEAVPPPSPRFAHGGTAHADAALGAAAWPHVLAAVRGDRTPGSGS</sequence>
<dbReference type="Proteomes" id="UP001183420">
    <property type="component" value="Unassembled WGS sequence"/>
</dbReference>
<name>A0ABU2LJS2_9ACTN</name>
<protein>
    <submittedName>
        <fullName evidence="2">Acyl-CoA thioester hydrolase/BAAT C-terminal domain-containing protein</fullName>
    </submittedName>
</protein>
<dbReference type="Gene3D" id="3.40.50.1820">
    <property type="entry name" value="alpha/beta hydrolase"/>
    <property type="match status" value="1"/>
</dbReference>
<keyword evidence="3" id="KW-1185">Reference proteome</keyword>
<feature type="domain" description="BAAT/Acyl-CoA thioester hydrolase C-terminal" evidence="1">
    <location>
        <begin position="9"/>
        <end position="196"/>
    </location>
</feature>
<keyword evidence="2" id="KW-0378">Hydrolase</keyword>
<evidence type="ECO:0000313" key="3">
    <source>
        <dbReference type="Proteomes" id="UP001183420"/>
    </source>
</evidence>